<evidence type="ECO:0000313" key="3">
    <source>
        <dbReference type="Proteomes" id="UP000252345"/>
    </source>
</evidence>
<dbReference type="Gene3D" id="3.30.930.10">
    <property type="entry name" value="Bira Bifunctional Protein, Domain 2"/>
    <property type="match status" value="1"/>
</dbReference>
<dbReference type="GO" id="GO:0004077">
    <property type="term" value="F:biotin--[biotin carboxyl-carrier protein] ligase activity"/>
    <property type="evidence" value="ECO:0007669"/>
    <property type="project" value="TreeGrafter"/>
</dbReference>
<gene>
    <name evidence="2" type="ORF">CRD59_03840</name>
</gene>
<evidence type="ECO:0000313" key="2">
    <source>
        <dbReference type="EMBL" id="RBP99345.1"/>
    </source>
</evidence>
<keyword evidence="2" id="KW-0436">Ligase</keyword>
<dbReference type="Gene3D" id="2.30.30.100">
    <property type="match status" value="1"/>
</dbReference>
<name>A0A366KC76_9BIFI</name>
<sequence>MATVEAGRPHTVMPWATFPCLGSTNTLLSGLIAMSDRRAAADRVVHVFDGMDESGDEAAGGPTRSSLKVVPLRSEAGIGMTVPISLALADRQNQGRGRLDRVWYNQPGESFMASWAAALPTRILSGARGGWLPMAVGLALAHGLDEVLHDCGAEPLDGSDGPVGLSLKWPNDLFRRGRKLAGVLCEFVPVDERESVLVAGVGLNLFVPADRLPTELAGSLQLEYGPLPAYGGLRDRLALAVSAELARSLTRLVEGGDEAYADLRREVMAHSWTLGRQVEINPVSGDPVRGRAVGLNTDASLEVELDGGGRFAVTTGDVGVLPETGGGAEAA</sequence>
<evidence type="ECO:0000259" key="1">
    <source>
        <dbReference type="Pfam" id="PF03099"/>
    </source>
</evidence>
<dbReference type="AlphaFoldDB" id="A0A366KC76"/>
<feature type="domain" description="BPL/LPL catalytic" evidence="1">
    <location>
        <begin position="86"/>
        <end position="203"/>
    </location>
</feature>
<dbReference type="EMBL" id="PDCH01000006">
    <property type="protein sequence ID" value="RBP99345.1"/>
    <property type="molecule type" value="Genomic_DNA"/>
</dbReference>
<dbReference type="PANTHER" id="PTHR12835">
    <property type="entry name" value="BIOTIN PROTEIN LIGASE"/>
    <property type="match status" value="1"/>
</dbReference>
<dbReference type="Proteomes" id="UP000252345">
    <property type="component" value="Unassembled WGS sequence"/>
</dbReference>
<dbReference type="PANTHER" id="PTHR12835:SF5">
    <property type="entry name" value="BIOTIN--PROTEIN LIGASE"/>
    <property type="match status" value="1"/>
</dbReference>
<organism evidence="2 3">
    <name type="scientific">Bifidobacterium xylocopae</name>
    <dbReference type="NCBI Taxonomy" id="2493119"/>
    <lineage>
        <taxon>Bacteria</taxon>
        <taxon>Bacillati</taxon>
        <taxon>Actinomycetota</taxon>
        <taxon>Actinomycetes</taxon>
        <taxon>Bifidobacteriales</taxon>
        <taxon>Bifidobacteriaceae</taxon>
        <taxon>Bifidobacterium</taxon>
    </lineage>
</organism>
<dbReference type="InterPro" id="IPR045864">
    <property type="entry name" value="aa-tRNA-synth_II/BPL/LPL"/>
</dbReference>
<dbReference type="GO" id="GO:0005737">
    <property type="term" value="C:cytoplasm"/>
    <property type="evidence" value="ECO:0007669"/>
    <property type="project" value="TreeGrafter"/>
</dbReference>
<dbReference type="Pfam" id="PF03099">
    <property type="entry name" value="BPL_LplA_LipB"/>
    <property type="match status" value="1"/>
</dbReference>
<dbReference type="SUPFAM" id="SSF55681">
    <property type="entry name" value="Class II aaRS and biotin synthetases"/>
    <property type="match status" value="1"/>
</dbReference>
<comment type="caution">
    <text evidence="2">The sequence shown here is derived from an EMBL/GenBank/DDBJ whole genome shotgun (WGS) entry which is preliminary data.</text>
</comment>
<dbReference type="InterPro" id="IPR004143">
    <property type="entry name" value="BPL_LPL_catalytic"/>
</dbReference>
<reference evidence="2 3" key="1">
    <citation type="submission" date="2017-10" db="EMBL/GenBank/DDBJ databases">
        <title>Bifidobacterium xylocopum sp. nov. and Bifidobacterium aemilianum sp. nov., from the carpenter bee (Xylocopa violacea) digestive tract.</title>
        <authorList>
            <person name="Alberoni D."/>
            <person name="Baffoni L."/>
            <person name="Di Gioia D."/>
            <person name="Gaggia F."/>
            <person name="Biavati B."/>
        </authorList>
    </citation>
    <scope>NUCLEOTIDE SEQUENCE [LARGE SCALE GENOMIC DNA]</scope>
    <source>
        <strain evidence="2 3">XV2</strain>
    </source>
</reference>
<keyword evidence="3" id="KW-1185">Reference proteome</keyword>
<accession>A0A366KC76</accession>
<proteinExistence type="predicted"/>
<protein>
    <submittedName>
        <fullName evidence="2">Biotin--acetyl-CoA-carboxylase ligase</fullName>
    </submittedName>
</protein>